<evidence type="ECO:0000256" key="1">
    <source>
        <dbReference type="SAM" id="MobiDB-lite"/>
    </source>
</evidence>
<protein>
    <submittedName>
        <fullName evidence="4">Mannose receptor C type 2</fullName>
    </submittedName>
</protein>
<dbReference type="InterPro" id="IPR050111">
    <property type="entry name" value="C-type_lectin/snaclec_domain"/>
</dbReference>
<keyword evidence="5" id="KW-1185">Reference proteome</keyword>
<reference evidence="4" key="1">
    <citation type="submission" date="2025-08" db="UniProtKB">
        <authorList>
            <consortium name="Ensembl"/>
        </authorList>
    </citation>
    <scope>IDENTIFICATION</scope>
</reference>
<dbReference type="CDD" id="cd00037">
    <property type="entry name" value="CLECT"/>
    <property type="match status" value="1"/>
</dbReference>
<dbReference type="Gene3D" id="3.10.100.10">
    <property type="entry name" value="Mannose-Binding Protein A, subunit A"/>
    <property type="match status" value="2"/>
</dbReference>
<dbReference type="SMART" id="SM00034">
    <property type="entry name" value="CLECT"/>
    <property type="match status" value="1"/>
</dbReference>
<name>A0A8B9IV89_9PSIT</name>
<evidence type="ECO:0000259" key="3">
    <source>
        <dbReference type="PROSITE" id="PS50041"/>
    </source>
</evidence>
<feature type="domain" description="C-type lectin" evidence="3">
    <location>
        <begin position="59"/>
        <end position="102"/>
    </location>
</feature>
<organism evidence="4 5">
    <name type="scientific">Amazona collaria</name>
    <name type="common">yellow-billed parrot</name>
    <dbReference type="NCBI Taxonomy" id="241587"/>
    <lineage>
        <taxon>Eukaryota</taxon>
        <taxon>Metazoa</taxon>
        <taxon>Chordata</taxon>
        <taxon>Craniata</taxon>
        <taxon>Vertebrata</taxon>
        <taxon>Euteleostomi</taxon>
        <taxon>Archelosauria</taxon>
        <taxon>Archosauria</taxon>
        <taxon>Dinosauria</taxon>
        <taxon>Saurischia</taxon>
        <taxon>Theropoda</taxon>
        <taxon>Coelurosauria</taxon>
        <taxon>Aves</taxon>
        <taxon>Neognathae</taxon>
        <taxon>Neoaves</taxon>
        <taxon>Telluraves</taxon>
        <taxon>Australaves</taxon>
        <taxon>Psittaciformes</taxon>
        <taxon>Psittacidae</taxon>
        <taxon>Amazona</taxon>
    </lineage>
</organism>
<dbReference type="Proteomes" id="UP000694522">
    <property type="component" value="Unplaced"/>
</dbReference>
<keyword evidence="2" id="KW-0472">Membrane</keyword>
<dbReference type="Pfam" id="PF00059">
    <property type="entry name" value="Lectin_C"/>
    <property type="match status" value="1"/>
</dbReference>
<evidence type="ECO:0000256" key="2">
    <source>
        <dbReference type="SAM" id="Phobius"/>
    </source>
</evidence>
<keyword evidence="2" id="KW-0812">Transmembrane</keyword>
<dbReference type="Ensembl" id="ENSACOT00000008283.1">
    <property type="protein sequence ID" value="ENSACOP00000008000.1"/>
    <property type="gene ID" value="ENSACOG00000005590.1"/>
</dbReference>
<dbReference type="SUPFAM" id="SSF56436">
    <property type="entry name" value="C-type lectin-like"/>
    <property type="match status" value="2"/>
</dbReference>
<dbReference type="PANTHER" id="PTHR22803">
    <property type="entry name" value="MANNOSE, PHOSPHOLIPASE, LECTIN RECEPTOR RELATED"/>
    <property type="match status" value="1"/>
</dbReference>
<dbReference type="InterPro" id="IPR001304">
    <property type="entry name" value="C-type_lectin-like"/>
</dbReference>
<sequence length="334" mass="37011">VSMGWEGRAKGSTDLMARPCRPTVWWCGTAPPHTSRDAGMTGAAQRRSMATSASRGGRSYSWLTEENLFYANWQDGEPKQVSGCSYMDVDGTWRTAGCDTKLQGGICVPRTHKWSYSGSCPKSLEDSSWIPFRDHCYTFHMEITLGQKDAMKRCQKVGGTVLSIQDEMENVFVWEHLQAYEGPSKGAWLGMTFNPKGGTLVWHDNTAVNYSNWGQHDTGPSMLSQNSCYWIQSSNGVWRLGSCTNVTMGVICKIPRGRDPHSLPENTAAVAVVVLSVLALCAVLGVAVYLYKRRRSAERGAFESARYSRTTSNPSEAAEKNILVSDMEMNEQQD</sequence>
<evidence type="ECO:0000313" key="5">
    <source>
        <dbReference type="Proteomes" id="UP000694522"/>
    </source>
</evidence>
<dbReference type="FunFam" id="3.10.100.10:FF:000029">
    <property type="entry name" value="Mannose receptor C type 2"/>
    <property type="match status" value="1"/>
</dbReference>
<accession>A0A8B9IV89</accession>
<dbReference type="AlphaFoldDB" id="A0A8B9IV89"/>
<reference evidence="4" key="2">
    <citation type="submission" date="2025-09" db="UniProtKB">
        <authorList>
            <consortium name="Ensembl"/>
        </authorList>
    </citation>
    <scope>IDENTIFICATION</scope>
</reference>
<proteinExistence type="predicted"/>
<feature type="domain" description="C-type lectin" evidence="3">
    <location>
        <begin position="132"/>
        <end position="243"/>
    </location>
</feature>
<dbReference type="PROSITE" id="PS50041">
    <property type="entry name" value="C_TYPE_LECTIN_2"/>
    <property type="match status" value="2"/>
</dbReference>
<feature type="transmembrane region" description="Helical" evidence="2">
    <location>
        <begin position="268"/>
        <end position="291"/>
    </location>
</feature>
<feature type="region of interest" description="Disordered" evidence="1">
    <location>
        <begin position="302"/>
        <end position="334"/>
    </location>
</feature>
<dbReference type="InterPro" id="IPR016187">
    <property type="entry name" value="CTDL_fold"/>
</dbReference>
<keyword evidence="2" id="KW-1133">Transmembrane helix</keyword>
<dbReference type="InterPro" id="IPR016186">
    <property type="entry name" value="C-type_lectin-like/link_sf"/>
</dbReference>
<evidence type="ECO:0000313" key="4">
    <source>
        <dbReference type="Ensembl" id="ENSACOP00000008000.1"/>
    </source>
</evidence>